<feature type="signal peptide" evidence="5">
    <location>
        <begin position="1"/>
        <end position="22"/>
    </location>
</feature>
<dbReference type="HAMAP" id="MF_01401">
    <property type="entry name" value="MsrA"/>
    <property type="match status" value="1"/>
</dbReference>
<comment type="function">
    <text evidence="4">Has an important function as a repair enzyme for proteins that have been inactivated by oxidation. Catalyzes the reversible oxidation-reduction of methionine sulfoxide in proteins to methionine.</text>
</comment>
<name>A0A6M4GXW1_9PROT</name>
<sequence>MNRVLASLAVSLLVAVAPAAFAQAKTEKATFGGGCFWCMEPPYDKLPGVISTISGYMGGKVTNPTYEQVSSGSTGHVEVVQVTYDPSKVSYEKLLEVFWVNVDPTVKDRQFCDAGTQYRTVIFYGSEAQRKAAEASKAAIEKSKPFKEPIVTPIEMAGTFYPAEEYHQDYYSKNPTRYKFYRSGCGRDARLKSLWGDKAGG</sequence>
<evidence type="ECO:0000256" key="2">
    <source>
        <dbReference type="ARBA" id="ARBA00047806"/>
    </source>
</evidence>
<keyword evidence="1 4" id="KW-0560">Oxidoreductase</keyword>
<evidence type="ECO:0000256" key="3">
    <source>
        <dbReference type="ARBA" id="ARBA00048782"/>
    </source>
</evidence>
<feature type="chain" id="PRO_5026852895" description="Peptide methionine sulfoxide reductase MsrA" evidence="5">
    <location>
        <begin position="23"/>
        <end position="201"/>
    </location>
</feature>
<proteinExistence type="inferred from homology"/>
<evidence type="ECO:0000256" key="4">
    <source>
        <dbReference type="HAMAP-Rule" id="MF_01401"/>
    </source>
</evidence>
<evidence type="ECO:0000259" key="6">
    <source>
        <dbReference type="Pfam" id="PF01625"/>
    </source>
</evidence>
<evidence type="ECO:0000313" key="7">
    <source>
        <dbReference type="EMBL" id="QJR11862.1"/>
    </source>
</evidence>
<dbReference type="InterPro" id="IPR002569">
    <property type="entry name" value="Met_Sox_Rdtase_MsrA_dom"/>
</dbReference>
<dbReference type="AlphaFoldDB" id="A0A6M4GXW1"/>
<evidence type="ECO:0000256" key="1">
    <source>
        <dbReference type="ARBA" id="ARBA00023002"/>
    </source>
</evidence>
<dbReference type="SUPFAM" id="SSF55068">
    <property type="entry name" value="Peptide methionine sulfoxide reductase"/>
    <property type="match status" value="1"/>
</dbReference>
<dbReference type="EMBL" id="CP053069">
    <property type="protein sequence ID" value="QJR11862.1"/>
    <property type="molecule type" value="Genomic_DNA"/>
</dbReference>
<comment type="catalytic activity">
    <reaction evidence="3 4">
        <text>[thioredoxin]-disulfide + L-methionine + H2O = L-methionine (S)-S-oxide + [thioredoxin]-dithiol</text>
        <dbReference type="Rhea" id="RHEA:19993"/>
        <dbReference type="Rhea" id="RHEA-COMP:10698"/>
        <dbReference type="Rhea" id="RHEA-COMP:10700"/>
        <dbReference type="ChEBI" id="CHEBI:15377"/>
        <dbReference type="ChEBI" id="CHEBI:29950"/>
        <dbReference type="ChEBI" id="CHEBI:50058"/>
        <dbReference type="ChEBI" id="CHEBI:57844"/>
        <dbReference type="ChEBI" id="CHEBI:58772"/>
        <dbReference type="EC" id="1.8.4.11"/>
    </reaction>
</comment>
<comment type="similarity">
    <text evidence="4">Belongs to the MsrA Met sulfoxide reductase family.</text>
</comment>
<dbReference type="KEGG" id="uru:DSM104443_02945"/>
<dbReference type="EC" id="1.8.4.11" evidence="4"/>
<dbReference type="Gene3D" id="3.30.1060.10">
    <property type="entry name" value="Peptide methionine sulphoxide reductase MsrA"/>
    <property type="match status" value="1"/>
</dbReference>
<dbReference type="PANTHER" id="PTHR43774">
    <property type="entry name" value="PEPTIDE METHIONINE SULFOXIDE REDUCTASE"/>
    <property type="match status" value="1"/>
</dbReference>
<gene>
    <name evidence="7" type="primary">msrA2_1</name>
    <name evidence="4" type="synonym">msrA</name>
    <name evidence="7" type="ORF">DSM104443_02945</name>
</gene>
<dbReference type="Proteomes" id="UP000501534">
    <property type="component" value="Chromosome"/>
</dbReference>
<feature type="active site" evidence="4">
    <location>
        <position position="35"/>
    </location>
</feature>
<reference evidence="7 8" key="1">
    <citation type="submission" date="2020-04" db="EMBL/GenBank/DDBJ databases">
        <title>Usitatibacter rugosus gen. nov., sp. nov. and Usitatibacter palustris sp. nov., novel members of Usitatibacteraceae fam. nov. within the order Nitrosomonadales isolated from soil.</title>
        <authorList>
            <person name="Huber K.J."/>
            <person name="Neumann-Schaal M."/>
            <person name="Geppert A."/>
            <person name="Luckner M."/>
            <person name="Wanner G."/>
            <person name="Overmann J."/>
        </authorList>
    </citation>
    <scope>NUCLEOTIDE SEQUENCE [LARGE SCALE GENOMIC DNA]</scope>
    <source>
        <strain evidence="7 8">0125_3</strain>
    </source>
</reference>
<organism evidence="7 8">
    <name type="scientific">Usitatibacter rugosus</name>
    <dbReference type="NCBI Taxonomy" id="2732067"/>
    <lineage>
        <taxon>Bacteria</taxon>
        <taxon>Pseudomonadati</taxon>
        <taxon>Pseudomonadota</taxon>
        <taxon>Betaproteobacteria</taxon>
        <taxon>Nitrosomonadales</taxon>
        <taxon>Usitatibacteraceae</taxon>
        <taxon>Usitatibacter</taxon>
    </lineage>
</organism>
<evidence type="ECO:0000313" key="8">
    <source>
        <dbReference type="Proteomes" id="UP000501534"/>
    </source>
</evidence>
<protein>
    <recommendedName>
        <fullName evidence="4">Peptide methionine sulfoxide reductase MsrA</fullName>
        <shortName evidence="4">Protein-methionine-S-oxide reductase</shortName>
        <ecNumber evidence="4">1.8.4.11</ecNumber>
    </recommendedName>
    <alternativeName>
        <fullName evidence="4">Peptide-methionine (S)-S-oxide reductase</fullName>
        <shortName evidence="4">Peptide Met(O) reductase</shortName>
    </alternativeName>
</protein>
<comment type="catalytic activity">
    <reaction evidence="2 4">
        <text>L-methionyl-[protein] + [thioredoxin]-disulfide + H2O = L-methionyl-(S)-S-oxide-[protein] + [thioredoxin]-dithiol</text>
        <dbReference type="Rhea" id="RHEA:14217"/>
        <dbReference type="Rhea" id="RHEA-COMP:10698"/>
        <dbReference type="Rhea" id="RHEA-COMP:10700"/>
        <dbReference type="Rhea" id="RHEA-COMP:12313"/>
        <dbReference type="Rhea" id="RHEA-COMP:12315"/>
        <dbReference type="ChEBI" id="CHEBI:15377"/>
        <dbReference type="ChEBI" id="CHEBI:16044"/>
        <dbReference type="ChEBI" id="CHEBI:29950"/>
        <dbReference type="ChEBI" id="CHEBI:44120"/>
        <dbReference type="ChEBI" id="CHEBI:50058"/>
        <dbReference type="EC" id="1.8.4.11"/>
    </reaction>
</comment>
<keyword evidence="5" id="KW-0732">Signal</keyword>
<keyword evidence="8" id="KW-1185">Reference proteome</keyword>
<evidence type="ECO:0000256" key="5">
    <source>
        <dbReference type="SAM" id="SignalP"/>
    </source>
</evidence>
<dbReference type="NCBIfam" id="TIGR00401">
    <property type="entry name" value="msrA"/>
    <property type="match status" value="1"/>
</dbReference>
<dbReference type="GO" id="GO:0008113">
    <property type="term" value="F:peptide-methionine (S)-S-oxide reductase activity"/>
    <property type="evidence" value="ECO:0007669"/>
    <property type="project" value="UniProtKB-UniRule"/>
</dbReference>
<accession>A0A6M4GXW1</accession>
<dbReference type="RefSeq" id="WP_171093558.1">
    <property type="nucleotide sequence ID" value="NZ_CP053069.1"/>
</dbReference>
<dbReference type="InterPro" id="IPR036509">
    <property type="entry name" value="Met_Sox_Rdtase_MsrA_sf"/>
</dbReference>
<dbReference type="Pfam" id="PF01625">
    <property type="entry name" value="PMSR"/>
    <property type="match status" value="1"/>
</dbReference>
<dbReference type="PANTHER" id="PTHR43774:SF1">
    <property type="entry name" value="PEPTIDE METHIONINE SULFOXIDE REDUCTASE MSRA 2"/>
    <property type="match status" value="1"/>
</dbReference>
<feature type="domain" description="Peptide methionine sulphoxide reductase MsrA" evidence="6">
    <location>
        <begin position="28"/>
        <end position="179"/>
    </location>
</feature>